<evidence type="ECO:0000313" key="5">
    <source>
        <dbReference type="Proteomes" id="UP001247307"/>
    </source>
</evidence>
<dbReference type="AlphaFoldDB" id="A0AAE3YFW2"/>
<evidence type="ECO:0000259" key="2">
    <source>
        <dbReference type="Pfam" id="PF01205"/>
    </source>
</evidence>
<feature type="domain" description="UPF0029" evidence="3">
    <location>
        <begin position="148"/>
        <end position="202"/>
    </location>
</feature>
<dbReference type="InterPro" id="IPR020568">
    <property type="entry name" value="Ribosomal_Su5_D2-typ_SF"/>
</dbReference>
<dbReference type="SUPFAM" id="SSF54211">
    <property type="entry name" value="Ribosomal protein S5 domain 2-like"/>
    <property type="match status" value="1"/>
</dbReference>
<feature type="domain" description="Impact N-terminal" evidence="2">
    <location>
        <begin position="21"/>
        <end position="132"/>
    </location>
</feature>
<evidence type="ECO:0000256" key="1">
    <source>
        <dbReference type="ARBA" id="ARBA00007665"/>
    </source>
</evidence>
<organism evidence="4 5">
    <name type="scientific">Falsarthrobacter nasiphocae</name>
    <dbReference type="NCBI Taxonomy" id="189863"/>
    <lineage>
        <taxon>Bacteria</taxon>
        <taxon>Bacillati</taxon>
        <taxon>Actinomycetota</taxon>
        <taxon>Actinomycetes</taxon>
        <taxon>Micrococcales</taxon>
        <taxon>Micrococcaceae</taxon>
        <taxon>Falsarthrobacter</taxon>
    </lineage>
</organism>
<dbReference type="EMBL" id="JAVDUI010000001">
    <property type="protein sequence ID" value="MDR6891178.1"/>
    <property type="molecule type" value="Genomic_DNA"/>
</dbReference>
<dbReference type="Gene3D" id="3.30.230.30">
    <property type="entry name" value="Impact, N-terminal domain"/>
    <property type="match status" value="1"/>
</dbReference>
<dbReference type="Proteomes" id="UP001247307">
    <property type="component" value="Unassembled WGS sequence"/>
</dbReference>
<dbReference type="Pfam" id="PF01205">
    <property type="entry name" value="Impact_N"/>
    <property type="match status" value="1"/>
</dbReference>
<comment type="similarity">
    <text evidence="1">Belongs to the IMPACT family.</text>
</comment>
<dbReference type="GO" id="GO:0006446">
    <property type="term" value="P:regulation of translational initiation"/>
    <property type="evidence" value="ECO:0007669"/>
    <property type="project" value="TreeGrafter"/>
</dbReference>
<proteinExistence type="inferred from homology"/>
<comment type="caution">
    <text evidence="4">The sequence shown here is derived from an EMBL/GenBank/DDBJ whole genome shotgun (WGS) entry which is preliminary data.</text>
</comment>
<dbReference type="Pfam" id="PF09186">
    <property type="entry name" value="DUF1949"/>
    <property type="match status" value="1"/>
</dbReference>
<evidence type="ECO:0000259" key="3">
    <source>
        <dbReference type="Pfam" id="PF09186"/>
    </source>
</evidence>
<dbReference type="GO" id="GO:0005737">
    <property type="term" value="C:cytoplasm"/>
    <property type="evidence" value="ECO:0007669"/>
    <property type="project" value="TreeGrafter"/>
</dbReference>
<evidence type="ECO:0000313" key="4">
    <source>
        <dbReference type="EMBL" id="MDR6891178.1"/>
    </source>
</evidence>
<keyword evidence="5" id="KW-1185">Reference proteome</keyword>
<dbReference type="InterPro" id="IPR036956">
    <property type="entry name" value="Impact_N_sf"/>
</dbReference>
<dbReference type="InterPro" id="IPR023582">
    <property type="entry name" value="Impact"/>
</dbReference>
<protein>
    <submittedName>
        <fullName evidence="4">YigZ family protein</fullName>
    </submittedName>
</protein>
<gene>
    <name evidence="4" type="ORF">J2S35_000118</name>
</gene>
<reference evidence="4" key="1">
    <citation type="submission" date="2023-07" db="EMBL/GenBank/DDBJ databases">
        <title>Sequencing the genomes of 1000 actinobacteria strains.</title>
        <authorList>
            <person name="Klenk H.-P."/>
        </authorList>
    </citation>
    <scope>NUCLEOTIDE SEQUENCE</scope>
    <source>
        <strain evidence="4">DSM 13988</strain>
    </source>
</reference>
<dbReference type="PANTHER" id="PTHR16301:SF20">
    <property type="entry name" value="IMPACT FAMILY MEMBER YIGZ"/>
    <property type="match status" value="1"/>
</dbReference>
<dbReference type="PANTHER" id="PTHR16301">
    <property type="entry name" value="IMPACT-RELATED"/>
    <property type="match status" value="1"/>
</dbReference>
<accession>A0AAE3YFW2</accession>
<name>A0AAE3YFW2_9MICC</name>
<dbReference type="InterPro" id="IPR015269">
    <property type="entry name" value="UPF0029_Impact_C"/>
</dbReference>
<sequence>MPSPDAYTVLARPAQHEIEIRRSRFIACLRRVESEDEARAFFAEIAAAYPDARHRCTAFALGPERRVQRSNDDGEPSGTAGRPMLEALTLASPLGEPDLSDVAAVVVRYFGGVLLGAGGLTRAYSSAVSEALETATFATRARRELFAVSVPHANAGHVEAEIRRAGFAVAGTDYEAQAVIHVAAAAGAGEDLARLLASVTRGEAEPTPEGEAWIDV</sequence>
<dbReference type="RefSeq" id="WP_309848654.1">
    <property type="nucleotide sequence ID" value="NZ_BAAAIU010000004.1"/>
</dbReference>
<dbReference type="InterPro" id="IPR001498">
    <property type="entry name" value="Impact_N"/>
</dbReference>